<gene>
    <name evidence="10" type="ORF">JXQ802_LOCUS39486</name>
</gene>
<dbReference type="Gene3D" id="1.20.1070.10">
    <property type="entry name" value="Rhodopsin 7-helix transmembrane proteins"/>
    <property type="match status" value="1"/>
</dbReference>
<evidence type="ECO:0000256" key="7">
    <source>
        <dbReference type="ARBA" id="ARBA00023224"/>
    </source>
</evidence>
<feature type="domain" description="G-protein coupled receptors family 1 profile" evidence="9">
    <location>
        <begin position="1"/>
        <end position="221"/>
    </location>
</feature>
<evidence type="ECO:0000256" key="4">
    <source>
        <dbReference type="ARBA" id="ARBA00023040"/>
    </source>
</evidence>
<keyword evidence="6" id="KW-0675">Receptor</keyword>
<keyword evidence="3 8" id="KW-1133">Transmembrane helix</keyword>
<dbReference type="InterPro" id="IPR000276">
    <property type="entry name" value="GPCR_Rhodpsn"/>
</dbReference>
<feature type="transmembrane region" description="Helical" evidence="8">
    <location>
        <begin position="12"/>
        <end position="37"/>
    </location>
</feature>
<reference evidence="10" key="1">
    <citation type="submission" date="2021-02" db="EMBL/GenBank/DDBJ databases">
        <authorList>
            <person name="Nowell W R."/>
        </authorList>
    </citation>
    <scope>NUCLEOTIDE SEQUENCE</scope>
</reference>
<evidence type="ECO:0000256" key="6">
    <source>
        <dbReference type="ARBA" id="ARBA00023170"/>
    </source>
</evidence>
<evidence type="ECO:0000256" key="2">
    <source>
        <dbReference type="ARBA" id="ARBA00022692"/>
    </source>
</evidence>
<evidence type="ECO:0000259" key="9">
    <source>
        <dbReference type="PROSITE" id="PS50262"/>
    </source>
</evidence>
<dbReference type="PROSITE" id="PS51257">
    <property type="entry name" value="PROKAR_LIPOPROTEIN"/>
    <property type="match status" value="1"/>
</dbReference>
<comment type="subcellular location">
    <subcellularLocation>
        <location evidence="1">Membrane</location>
        <topology evidence="1">Multi-pass membrane protein</topology>
    </subcellularLocation>
</comment>
<dbReference type="PANTHER" id="PTHR24243">
    <property type="entry name" value="G-PROTEIN COUPLED RECEPTOR"/>
    <property type="match status" value="1"/>
</dbReference>
<comment type="caution">
    <text evidence="10">The sequence shown here is derived from an EMBL/GenBank/DDBJ whole genome shotgun (WGS) entry which is preliminary data.</text>
</comment>
<keyword evidence="11" id="KW-1185">Reference proteome</keyword>
<dbReference type="GO" id="GO:0005886">
    <property type="term" value="C:plasma membrane"/>
    <property type="evidence" value="ECO:0007669"/>
    <property type="project" value="TreeGrafter"/>
</dbReference>
<evidence type="ECO:0000256" key="5">
    <source>
        <dbReference type="ARBA" id="ARBA00023136"/>
    </source>
</evidence>
<dbReference type="InterPro" id="IPR017452">
    <property type="entry name" value="GPCR_Rhodpsn_7TM"/>
</dbReference>
<organism evidence="10 11">
    <name type="scientific">Rotaria sordida</name>
    <dbReference type="NCBI Taxonomy" id="392033"/>
    <lineage>
        <taxon>Eukaryota</taxon>
        <taxon>Metazoa</taxon>
        <taxon>Spiralia</taxon>
        <taxon>Gnathifera</taxon>
        <taxon>Rotifera</taxon>
        <taxon>Eurotatoria</taxon>
        <taxon>Bdelloidea</taxon>
        <taxon>Philodinida</taxon>
        <taxon>Philodinidae</taxon>
        <taxon>Rotaria</taxon>
    </lineage>
</organism>
<keyword evidence="2 8" id="KW-0812">Transmembrane</keyword>
<dbReference type="PANTHER" id="PTHR24243:SF230">
    <property type="entry name" value="G-PROTEIN COUPLED RECEPTORS FAMILY 1 PROFILE DOMAIN-CONTAINING PROTEIN"/>
    <property type="match status" value="1"/>
</dbReference>
<dbReference type="Pfam" id="PF00001">
    <property type="entry name" value="7tm_1"/>
    <property type="match status" value="1"/>
</dbReference>
<evidence type="ECO:0000313" key="11">
    <source>
        <dbReference type="Proteomes" id="UP000663870"/>
    </source>
</evidence>
<dbReference type="SUPFAM" id="SSF81321">
    <property type="entry name" value="Family A G protein-coupled receptor-like"/>
    <property type="match status" value="1"/>
</dbReference>
<dbReference type="PROSITE" id="PS50262">
    <property type="entry name" value="G_PROTEIN_RECEP_F1_2"/>
    <property type="match status" value="1"/>
</dbReference>
<dbReference type="EMBL" id="CAJNOL010002286">
    <property type="protein sequence ID" value="CAF1484305.1"/>
    <property type="molecule type" value="Genomic_DNA"/>
</dbReference>
<keyword evidence="7" id="KW-0807">Transducer</keyword>
<keyword evidence="4" id="KW-0297">G-protein coupled receptor</keyword>
<feature type="transmembrane region" description="Helical" evidence="8">
    <location>
        <begin position="157"/>
        <end position="176"/>
    </location>
</feature>
<name>A0A815S722_9BILA</name>
<evidence type="ECO:0000256" key="8">
    <source>
        <dbReference type="SAM" id="Phobius"/>
    </source>
</evidence>
<evidence type="ECO:0000256" key="3">
    <source>
        <dbReference type="ARBA" id="ARBA00022989"/>
    </source>
</evidence>
<evidence type="ECO:0000313" key="10">
    <source>
        <dbReference type="EMBL" id="CAF1484305.1"/>
    </source>
</evidence>
<protein>
    <recommendedName>
        <fullName evidence="9">G-protein coupled receptors family 1 profile domain-containing protein</fullName>
    </recommendedName>
</protein>
<dbReference type="GO" id="GO:0004930">
    <property type="term" value="F:G protein-coupled receptor activity"/>
    <property type="evidence" value="ECO:0007669"/>
    <property type="project" value="UniProtKB-KW"/>
</dbReference>
<keyword evidence="5 8" id="KW-0472">Membrane</keyword>
<feature type="transmembrane region" description="Helical" evidence="8">
    <location>
        <begin position="99"/>
        <end position="123"/>
    </location>
</feature>
<proteinExistence type="predicted"/>
<dbReference type="Proteomes" id="UP000663870">
    <property type="component" value="Unassembled WGS sequence"/>
</dbReference>
<accession>A0A815S722</accession>
<sequence>MLLTSNRILCKTFLYIAGTSNGCTTWFMIGACFDRYISSSGVVTTRQISNMRTTRRIMTITTIVMLITYAEILYCYESGNTITIAPCANKNDICGNLDIALTFIVQLIPPLLLIMYFGMGTFFNIRKSSRLHRVEVSSIVSSIPQATRRAKMANERAILRVVFIQVVTFCICQSPYAAVKMYQLLTITTVKNDVRRSIENLVINMSALTYVLDKTYSFYIYTLSSGYYRKQLKRLIGSVFRRARIIPIN</sequence>
<dbReference type="AlphaFoldDB" id="A0A815S722"/>
<feature type="transmembrane region" description="Helical" evidence="8">
    <location>
        <begin position="57"/>
        <end position="79"/>
    </location>
</feature>
<evidence type="ECO:0000256" key="1">
    <source>
        <dbReference type="ARBA" id="ARBA00004141"/>
    </source>
</evidence>